<feature type="compositionally biased region" description="Polar residues" evidence="1">
    <location>
        <begin position="780"/>
        <end position="800"/>
    </location>
</feature>
<keyword evidence="4" id="KW-1185">Reference proteome</keyword>
<protein>
    <submittedName>
        <fullName evidence="3">Unplaced genomic scaffold supercont1.4, whole genome shotgun sequence</fullName>
    </submittedName>
</protein>
<dbReference type="AlphaFoldDB" id="A0A0D2DQB1"/>
<proteinExistence type="predicted"/>
<reference evidence="3 4" key="1">
    <citation type="submission" date="2015-01" db="EMBL/GenBank/DDBJ databases">
        <title>The Genome Sequence of Fonsecaea pedrosoi CBS 271.37.</title>
        <authorList>
            <consortium name="The Broad Institute Genomics Platform"/>
            <person name="Cuomo C."/>
            <person name="de Hoog S."/>
            <person name="Gorbushina A."/>
            <person name="Stielow B."/>
            <person name="Teixiera M."/>
            <person name="Abouelleil A."/>
            <person name="Chapman S.B."/>
            <person name="Priest M."/>
            <person name="Young S.K."/>
            <person name="Wortman J."/>
            <person name="Nusbaum C."/>
            <person name="Birren B."/>
        </authorList>
    </citation>
    <scope>NUCLEOTIDE SEQUENCE [LARGE SCALE GENOMIC DNA]</scope>
    <source>
        <strain evidence="3 4">CBS 271.37</strain>
    </source>
</reference>
<evidence type="ECO:0000259" key="2">
    <source>
        <dbReference type="SMART" id="SM00976"/>
    </source>
</evidence>
<feature type="compositionally biased region" description="Low complexity" evidence="1">
    <location>
        <begin position="296"/>
        <end position="332"/>
    </location>
</feature>
<dbReference type="SMART" id="SM00976">
    <property type="entry name" value="Telo_bind"/>
    <property type="match status" value="1"/>
</dbReference>
<dbReference type="HOGENOM" id="CLU_261220_0_0_1"/>
<sequence length="1377" mass="149724">MTTVPEPQPTARTARAKLDAAAQLPIADLSPSRRDPDAHILAQVALVWPYSSSTGTLALLLADPDIRRRKSKGQAKVVFHNGCAREVAKTKVGIGDTVKLALAGCEWKETGDVVSTPGKKIDWDLEYNTCVLLEVLRGDRDVTTVDFTGTEADVPTTNGASINIEREDHIRPKLNAILSDSSTIRIPYLTPRKSNGINPTGTFIDAALESSVEDDGYVLGRGRKRTKFARNSGAWSFVDLEAETPLEENKNGGLDDGDAAEVQHSQNDEVAPAAEPAAVGEVNHIEAQTAVDVSKEVVPQPTTVQVTEENMSGTSSPVRSSESISVSGASPPQVMGPPQTPRRVPPLVQPAMNSIDAFDNNDGSEAATTPRLLPIPSPGLPLVSPLVHRAGVEIGYFPPAYTIMSQLDASSEKEEEQVVPVTNTADNHDHTSLHFDEPPGDVSGTLGSEDAVKAHEVTGDALADTTLVSRDSQEAADDRESAKKVVYEAPQWLSSLESSIDRELLLSQDQPISHTVSRNPSRAIEVEDDDLYGAPVDTQRTNPSLAASPPAEYPRSPLDVLERFLQISPTAAVGFSPPLRLDGWQNTQNTSIPQDAAEGVAEEIPQDGTAVSTTSNQSPGTYPESQSPFRHNRHHLASPIDSTRPHPGQASRTQSLDGHSDEQESFKEYIDHLAQFSANSQALEQPVPDPEPSHDEMQNETQVEADVSVTTIMVDVNTHVETLEHVTEESKHVTDHSGATNVVKEESQQLISAVGDKETGFESVLLSHVHIHDPRGQLPTPDQSQVQRSSTEPETPTPVQESIEVGFPSPQHTQEEIDGDSEEPVLAIRKEKSQVVREDPQPIEVVRSEASLAAQEERAGAQQEDSLQELQKESPIQEPPLEQRTRVSSSPAFTTPIPTSHQDTATPRRSSQRLSARKSIMAEISSSPYVKPGKSTKQSVSSPPRKENINPAEADGALLPSTKLGQVEAPLLSVGLQEAKKATHDMKSVSRPLRTNGLVYSEDSGITTPFSYFTPLRSLNEQFGQLVDVIAVCADSSSEPEQSKAGRKDYHTILQLSDPSLPSETPSVISAQVFRPVRTALPTVHSGDVVILRNFKVQTFHRQFRLVSNDTSSWAVFGARYDSAMAWPEVVVSGPPLEYGDSETSRVKLLFDWWNESGKELFGIEPTITGQAKHQEVKNSSSNPRSPLRARDLPPPSRKVPPSTRRRNANPSDIFSEGREVLEAPGSSTVGTEARDHNKIDNSTDKNEVSPEQVSTTDSLHHDSETISAPVKPLNRRRANETDNLGNEGDGDVTMVGDDWDQSIPLADKTNRRRGSTISTAPSEPGTSFTPRRSARLRKSPSLVHELRDGTKYVDDNRRRSASVVHELRDGAKYVDE</sequence>
<feature type="compositionally biased region" description="Polar residues" evidence="1">
    <location>
        <begin position="1169"/>
        <end position="1185"/>
    </location>
</feature>
<dbReference type="EMBL" id="KN846972">
    <property type="protein sequence ID" value="KIW79961.1"/>
    <property type="molecule type" value="Genomic_DNA"/>
</dbReference>
<gene>
    <name evidence="3" type="ORF">Z517_06576</name>
</gene>
<dbReference type="VEuPathDB" id="FungiDB:Z517_06576"/>
<feature type="region of interest" description="Disordered" evidence="1">
    <location>
        <begin position="291"/>
        <end position="340"/>
    </location>
</feature>
<dbReference type="GO" id="GO:0000781">
    <property type="term" value="C:chromosome, telomeric region"/>
    <property type="evidence" value="ECO:0007669"/>
    <property type="project" value="InterPro"/>
</dbReference>
<name>A0A0D2DQB1_9EURO</name>
<accession>A0A0D2DQB1</accession>
<feature type="region of interest" description="Disordered" evidence="1">
    <location>
        <begin position="532"/>
        <end position="553"/>
    </location>
</feature>
<feature type="compositionally biased region" description="Basic and acidic residues" evidence="1">
    <location>
        <begin position="1233"/>
        <end position="1249"/>
    </location>
</feature>
<evidence type="ECO:0000313" key="4">
    <source>
        <dbReference type="Proteomes" id="UP000053029"/>
    </source>
</evidence>
<dbReference type="RefSeq" id="XP_013283769.1">
    <property type="nucleotide sequence ID" value="XM_013428315.1"/>
</dbReference>
<dbReference type="CDD" id="cd04497">
    <property type="entry name" value="hPOT1_OB1_like"/>
    <property type="match status" value="1"/>
</dbReference>
<feature type="region of interest" description="Disordered" evidence="1">
    <location>
        <begin position="772"/>
        <end position="961"/>
    </location>
</feature>
<dbReference type="InterPro" id="IPR012340">
    <property type="entry name" value="NA-bd_OB-fold"/>
</dbReference>
<dbReference type="Proteomes" id="UP000053029">
    <property type="component" value="Unassembled WGS sequence"/>
</dbReference>
<feature type="compositionally biased region" description="Polar residues" evidence="1">
    <location>
        <begin position="609"/>
        <end position="629"/>
    </location>
</feature>
<feature type="region of interest" description="Disordered" evidence="1">
    <location>
        <begin position="1169"/>
        <end position="1342"/>
    </location>
</feature>
<feature type="compositionally biased region" description="Basic and acidic residues" evidence="1">
    <location>
        <begin position="828"/>
        <end position="840"/>
    </location>
</feature>
<feature type="domain" description="Telomeric single stranded DNA binding POT1/Cdc13" evidence="2">
    <location>
        <begin position="1013"/>
        <end position="1155"/>
    </location>
</feature>
<dbReference type="Gene3D" id="2.40.50.140">
    <property type="entry name" value="Nucleic acid-binding proteins"/>
    <property type="match status" value="1"/>
</dbReference>
<dbReference type="OrthoDB" id="5363079at2759"/>
<organism evidence="3 4">
    <name type="scientific">Fonsecaea pedrosoi CBS 271.37</name>
    <dbReference type="NCBI Taxonomy" id="1442368"/>
    <lineage>
        <taxon>Eukaryota</taxon>
        <taxon>Fungi</taxon>
        <taxon>Dikarya</taxon>
        <taxon>Ascomycota</taxon>
        <taxon>Pezizomycotina</taxon>
        <taxon>Eurotiomycetes</taxon>
        <taxon>Chaetothyriomycetidae</taxon>
        <taxon>Chaetothyriales</taxon>
        <taxon>Herpotrichiellaceae</taxon>
        <taxon>Fonsecaea</taxon>
    </lineage>
</organism>
<dbReference type="GO" id="GO:0000723">
    <property type="term" value="P:telomere maintenance"/>
    <property type="evidence" value="ECO:0007669"/>
    <property type="project" value="InterPro"/>
</dbReference>
<feature type="compositionally biased region" description="Polar residues" evidence="1">
    <location>
        <begin position="1316"/>
        <end position="1331"/>
    </location>
</feature>
<evidence type="ECO:0000256" key="1">
    <source>
        <dbReference type="SAM" id="MobiDB-lite"/>
    </source>
</evidence>
<dbReference type="GeneID" id="25306066"/>
<dbReference type="STRING" id="1442368.A0A0D2DQB1"/>
<dbReference type="Pfam" id="PF02765">
    <property type="entry name" value="POT1"/>
    <property type="match status" value="1"/>
</dbReference>
<feature type="region of interest" description="Disordered" evidence="1">
    <location>
        <begin position="606"/>
        <end position="663"/>
    </location>
</feature>
<evidence type="ECO:0000313" key="3">
    <source>
        <dbReference type="EMBL" id="KIW79961.1"/>
    </source>
</evidence>
<dbReference type="GO" id="GO:0003677">
    <property type="term" value="F:DNA binding"/>
    <property type="evidence" value="ECO:0007669"/>
    <property type="project" value="InterPro"/>
</dbReference>
<feature type="compositionally biased region" description="Polar residues" evidence="1">
    <location>
        <begin position="886"/>
        <end position="914"/>
    </location>
</feature>
<dbReference type="SUPFAM" id="SSF50249">
    <property type="entry name" value="Nucleic acid-binding proteins"/>
    <property type="match status" value="1"/>
</dbReference>
<dbReference type="InterPro" id="IPR011564">
    <property type="entry name" value="Telomer_end-bd_POT1/Cdc13"/>
</dbReference>